<accession>A0A1F5Z4M1</accession>
<comment type="caution">
    <text evidence="1">The sequence shown here is derived from an EMBL/GenBank/DDBJ whole genome shotgun (WGS) entry which is preliminary data.</text>
</comment>
<dbReference type="AlphaFoldDB" id="A0A1F5Z4M1"/>
<proteinExistence type="predicted"/>
<reference evidence="1 2" key="1">
    <citation type="journal article" date="2016" name="Nat. Commun.">
        <title>Thousands of microbial genomes shed light on interconnected biogeochemical processes in an aquifer system.</title>
        <authorList>
            <person name="Anantharaman K."/>
            <person name="Brown C.T."/>
            <person name="Hug L.A."/>
            <person name="Sharon I."/>
            <person name="Castelle C.J."/>
            <person name="Probst A.J."/>
            <person name="Thomas B.C."/>
            <person name="Singh A."/>
            <person name="Wilkins M.J."/>
            <person name="Karaoz U."/>
            <person name="Brodie E.L."/>
            <person name="Williams K.H."/>
            <person name="Hubbard S.S."/>
            <person name="Banfield J.F."/>
        </authorList>
    </citation>
    <scope>NUCLEOTIDE SEQUENCE [LARGE SCALE GENOMIC DNA]</scope>
</reference>
<sequence>MSSPHEQDPDSDNESLLDELYIIYGGSGIKVHKRSDLFKPKDKPPKSGEFSRSLLRELIEASKKRH</sequence>
<dbReference type="Proteomes" id="UP000178681">
    <property type="component" value="Unassembled WGS sequence"/>
</dbReference>
<organism evidence="1 2">
    <name type="scientific">Candidatus Gottesmanbacteria bacterium RIFCSPHIGHO2_01_FULL_42_12</name>
    <dbReference type="NCBI Taxonomy" id="1798377"/>
    <lineage>
        <taxon>Bacteria</taxon>
        <taxon>Candidatus Gottesmaniibacteriota</taxon>
    </lineage>
</organism>
<gene>
    <name evidence="1" type="ORF">A2872_03590</name>
</gene>
<evidence type="ECO:0000313" key="1">
    <source>
        <dbReference type="EMBL" id="OGG07376.1"/>
    </source>
</evidence>
<dbReference type="EMBL" id="MFJG01000007">
    <property type="protein sequence ID" value="OGG07376.1"/>
    <property type="molecule type" value="Genomic_DNA"/>
</dbReference>
<protein>
    <submittedName>
        <fullName evidence="1">Uncharacterized protein</fullName>
    </submittedName>
</protein>
<evidence type="ECO:0000313" key="2">
    <source>
        <dbReference type="Proteomes" id="UP000178681"/>
    </source>
</evidence>
<dbReference type="STRING" id="1798377.A2872_03590"/>
<name>A0A1F5Z4M1_9BACT</name>